<feature type="compositionally biased region" description="Basic and acidic residues" evidence="1">
    <location>
        <begin position="789"/>
        <end position="803"/>
    </location>
</feature>
<feature type="compositionally biased region" description="Basic and acidic residues" evidence="1">
    <location>
        <begin position="670"/>
        <end position="682"/>
    </location>
</feature>
<feature type="compositionally biased region" description="Low complexity" evidence="1">
    <location>
        <begin position="651"/>
        <end position="668"/>
    </location>
</feature>
<feature type="compositionally biased region" description="Polar residues" evidence="1">
    <location>
        <begin position="436"/>
        <end position="448"/>
    </location>
</feature>
<evidence type="ECO:0000256" key="1">
    <source>
        <dbReference type="SAM" id="MobiDB-lite"/>
    </source>
</evidence>
<feature type="compositionally biased region" description="Polar residues" evidence="1">
    <location>
        <begin position="683"/>
        <end position="706"/>
    </location>
</feature>
<feature type="compositionally biased region" description="Polar residues" evidence="1">
    <location>
        <begin position="713"/>
        <end position="726"/>
    </location>
</feature>
<comment type="caution">
    <text evidence="2">The sequence shown here is derived from an EMBL/GenBank/DDBJ whole genome shotgun (WGS) entry which is preliminary data.</text>
</comment>
<evidence type="ECO:0000313" key="3">
    <source>
        <dbReference type="Proteomes" id="UP001434883"/>
    </source>
</evidence>
<protein>
    <submittedName>
        <fullName evidence="2">Uncharacterized protein</fullName>
    </submittedName>
</protein>
<dbReference type="Proteomes" id="UP001434883">
    <property type="component" value="Unassembled WGS sequence"/>
</dbReference>
<feature type="compositionally biased region" description="Basic and acidic residues" evidence="1">
    <location>
        <begin position="856"/>
        <end position="871"/>
    </location>
</feature>
<name>A0ABV0RXZ4_9TELE</name>
<gene>
    <name evidence="2" type="ORF">XENOCAPTIV_030541</name>
</gene>
<feature type="compositionally biased region" description="Polar residues" evidence="1">
    <location>
        <begin position="744"/>
        <end position="764"/>
    </location>
</feature>
<feature type="region of interest" description="Disordered" evidence="1">
    <location>
        <begin position="623"/>
        <end position="911"/>
    </location>
</feature>
<feature type="compositionally biased region" description="Low complexity" evidence="1">
    <location>
        <begin position="183"/>
        <end position="200"/>
    </location>
</feature>
<feature type="compositionally biased region" description="Low complexity" evidence="1">
    <location>
        <begin position="843"/>
        <end position="853"/>
    </location>
</feature>
<feature type="compositionally biased region" description="Polar residues" evidence="1">
    <location>
        <begin position="483"/>
        <end position="549"/>
    </location>
</feature>
<feature type="compositionally biased region" description="Basic and acidic residues" evidence="1">
    <location>
        <begin position="285"/>
        <end position="298"/>
    </location>
</feature>
<sequence length="986" mass="108749">MPAVTWPSVSFRFLKPMIFNTAALMQEPVGPLVPCWFWGRIGFRINGAINKIHHGCHRCSSVTLCQSSQSDRSGVCQPRRVESMGTGRNIEPKDTIPFRNPNLGVASERPIPEMLSEDFSVEIPPPDPYEVAVEVEAQVGPRSPSPTPFKIAESLASTGRKSLSRVNPLGNISYQQSGRYDPSRQGSAVQSRSSSPSRENLQLRRSESSGIHSRTHFDGGGWSQEPMEGSRSSLQGAQARRFESGTLPRNFKSFASSLKSQSSTVSDFRNALQKPEASSHSKGLGCDKRSSSASRREYNSSAQMSHSTESTASWTHRTSSPSRTYDRLQDSRVSSLPRRNFNSSSQSLRKPESIASLNESSHHQRSGSSVCTPPPRRNFNSSGQSLLHKSESNASLNERSLHQRSGSPLSSNAPMRNFNSSTQSLCKSESITSLNERSLHQRSGSPLSFNAPKRNFNSSTQSLRKSESITSLNGRSHHRRSGSPLSSNAPMRNFNSSTQSLRKSESIASLNERSLHQRSGSPLSSNAPKRNFNSSTQSLRKSESITSLNERSHHRRSGSPVTSMPPRRNFKSQSQSLLHKSESITSLNEHSHQGRCGSPIREGYGLEGQAQLRNLRTINGLNDQECEVPTMSSSRDDYDRPRQSILRKTESSTVSSSQGWGSRPSSPSRRGHETFAQGRDHNGNTLNHENHNSSSSRQNFDAPSQSHQHKTKFTSSVRSRDTNSSLALKGSYDASDYHPPPNMRTGSSFNSKNLHTSSNPSPSRKGNIEPPSYSILRSATKGDSNGSLESKHTKNETKYDSHSLSHSWRGSTHSLRSSSLSRSASPSRHTANNNRAAYITLETSRTSSSMRSRAVGHSDDDHHPPAHDKSSHRARSPSPSPHIHIQTLTSSQSSMESSESGRLSVGSTGQNKERYDLIADLPKVKMIHQKEMSGHMGQPHSIQHVRRQELFKPASHSLSRHPSIEWDDPGDTDRDGHYGGSGYLSR</sequence>
<feature type="compositionally biased region" description="Polar residues" evidence="1">
    <location>
        <begin position="162"/>
        <end position="178"/>
    </location>
</feature>
<feature type="compositionally biased region" description="Low complexity" evidence="1">
    <location>
        <begin position="807"/>
        <end position="828"/>
    </location>
</feature>
<organism evidence="2 3">
    <name type="scientific">Xenoophorus captivus</name>
    <dbReference type="NCBI Taxonomy" id="1517983"/>
    <lineage>
        <taxon>Eukaryota</taxon>
        <taxon>Metazoa</taxon>
        <taxon>Chordata</taxon>
        <taxon>Craniata</taxon>
        <taxon>Vertebrata</taxon>
        <taxon>Euteleostomi</taxon>
        <taxon>Actinopterygii</taxon>
        <taxon>Neopterygii</taxon>
        <taxon>Teleostei</taxon>
        <taxon>Neoteleostei</taxon>
        <taxon>Acanthomorphata</taxon>
        <taxon>Ovalentaria</taxon>
        <taxon>Atherinomorphae</taxon>
        <taxon>Cyprinodontiformes</taxon>
        <taxon>Goodeidae</taxon>
        <taxon>Xenoophorus</taxon>
    </lineage>
</organism>
<feature type="compositionally biased region" description="Polar residues" evidence="1">
    <location>
        <begin position="455"/>
        <end position="474"/>
    </location>
</feature>
<feature type="compositionally biased region" description="Polar residues" evidence="1">
    <location>
        <begin position="775"/>
        <end position="788"/>
    </location>
</feature>
<feature type="region of interest" description="Disordered" evidence="1">
    <location>
        <begin position="436"/>
        <end position="579"/>
    </location>
</feature>
<proteinExistence type="predicted"/>
<dbReference type="EMBL" id="JAHRIN010059766">
    <property type="protein sequence ID" value="MEQ2212428.1"/>
    <property type="molecule type" value="Genomic_DNA"/>
</dbReference>
<feature type="region of interest" description="Disordered" evidence="1">
    <location>
        <begin position="932"/>
        <end position="986"/>
    </location>
</feature>
<feature type="region of interest" description="Disordered" evidence="1">
    <location>
        <begin position="584"/>
        <end position="603"/>
    </location>
</feature>
<feature type="compositionally biased region" description="Low complexity" evidence="1">
    <location>
        <begin position="881"/>
        <end position="900"/>
    </location>
</feature>
<feature type="region of interest" description="Disordered" evidence="1">
    <location>
        <begin position="162"/>
        <end position="238"/>
    </location>
</feature>
<keyword evidence="3" id="KW-1185">Reference proteome</keyword>
<feature type="compositionally biased region" description="Polar residues" evidence="1">
    <location>
        <begin position="302"/>
        <end position="323"/>
    </location>
</feature>
<reference evidence="2 3" key="1">
    <citation type="submission" date="2021-06" db="EMBL/GenBank/DDBJ databases">
        <authorList>
            <person name="Palmer J.M."/>
        </authorList>
    </citation>
    <scope>NUCLEOTIDE SEQUENCE [LARGE SCALE GENOMIC DNA]</scope>
    <source>
        <strain evidence="2 3">XC_2019</strain>
        <tissue evidence="2">Muscle</tissue>
    </source>
</reference>
<accession>A0ABV0RXZ4</accession>
<feature type="compositionally biased region" description="Polar residues" evidence="1">
    <location>
        <begin position="378"/>
        <end position="424"/>
    </location>
</feature>
<feature type="non-terminal residue" evidence="2">
    <location>
        <position position="986"/>
    </location>
</feature>
<feature type="compositionally biased region" description="Basic and acidic residues" evidence="1">
    <location>
        <begin position="634"/>
        <end position="650"/>
    </location>
</feature>
<evidence type="ECO:0000313" key="2">
    <source>
        <dbReference type="EMBL" id="MEQ2212428.1"/>
    </source>
</evidence>
<feature type="region of interest" description="Disordered" evidence="1">
    <location>
        <begin position="262"/>
        <end position="424"/>
    </location>
</feature>